<proteinExistence type="predicted"/>
<keyword evidence="3" id="KW-1185">Reference proteome</keyword>
<dbReference type="PANTHER" id="PTHR34610">
    <property type="entry name" value="SSL7007 PROTEIN"/>
    <property type="match status" value="1"/>
</dbReference>
<dbReference type="GeneID" id="90449558"/>
<evidence type="ECO:0000313" key="2">
    <source>
        <dbReference type="EMBL" id="XAT63133.1"/>
    </source>
</evidence>
<dbReference type="NCBIfam" id="TIGR00305">
    <property type="entry name" value="putative toxin-antitoxin system toxin component, PIN family"/>
    <property type="match status" value="1"/>
</dbReference>
<dbReference type="PANTHER" id="PTHR34610:SF3">
    <property type="entry name" value="SSL7007 PROTEIN"/>
    <property type="match status" value="1"/>
</dbReference>
<gene>
    <name evidence="2" type="ORF">LPQ35_07675</name>
</gene>
<dbReference type="InterPro" id="IPR002716">
    <property type="entry name" value="PIN_dom"/>
</dbReference>
<dbReference type="Pfam" id="PF13470">
    <property type="entry name" value="PIN_3"/>
    <property type="match status" value="1"/>
</dbReference>
<dbReference type="Proteomes" id="UP001492541">
    <property type="component" value="Chromosome"/>
</dbReference>
<evidence type="ECO:0000259" key="1">
    <source>
        <dbReference type="SMART" id="SM00670"/>
    </source>
</evidence>
<dbReference type="InterPro" id="IPR002850">
    <property type="entry name" value="PIN_toxin-like"/>
</dbReference>
<name>A0ABZ3H2Y0_GEOAI</name>
<dbReference type="InterPro" id="IPR029060">
    <property type="entry name" value="PIN-like_dom_sf"/>
</dbReference>
<organism evidence="2 3">
    <name type="scientific">Geoglobus acetivorans</name>
    <dbReference type="NCBI Taxonomy" id="565033"/>
    <lineage>
        <taxon>Archaea</taxon>
        <taxon>Methanobacteriati</taxon>
        <taxon>Methanobacteriota</taxon>
        <taxon>Archaeoglobi</taxon>
        <taxon>Archaeoglobales</taxon>
        <taxon>Archaeoglobaceae</taxon>
        <taxon>Geoglobus</taxon>
    </lineage>
</organism>
<dbReference type="RefSeq" id="WP_193808454.1">
    <property type="nucleotide sequence ID" value="NZ_CP087714.1"/>
</dbReference>
<feature type="domain" description="PIN" evidence="1">
    <location>
        <begin position="2"/>
        <end position="115"/>
    </location>
</feature>
<sequence length="147" mass="17000">MEKVVIDTSVIAAALLSKRGGSYKLISLLANGRLEIIVSSEIMDEYFRVLLTKMTGFYSIEVLLEFYAFLESISRITEPEEQFDLCRDKDDNKFLNAVYASKANFLISLDKDLLDLRNESKDFQIKEHRFKILRPEEFLEMTAEGQI</sequence>
<accession>A0ABZ3H2Y0</accession>
<protein>
    <submittedName>
        <fullName evidence="2">Toxin-antitoxin system toxin component, PIN family</fullName>
    </submittedName>
</protein>
<dbReference type="SMART" id="SM00670">
    <property type="entry name" value="PINc"/>
    <property type="match status" value="1"/>
</dbReference>
<dbReference type="EMBL" id="CP087714">
    <property type="protein sequence ID" value="XAT63133.1"/>
    <property type="molecule type" value="Genomic_DNA"/>
</dbReference>
<dbReference type="SUPFAM" id="SSF88723">
    <property type="entry name" value="PIN domain-like"/>
    <property type="match status" value="1"/>
</dbReference>
<evidence type="ECO:0000313" key="3">
    <source>
        <dbReference type="Proteomes" id="UP001492541"/>
    </source>
</evidence>
<reference evidence="2 3" key="1">
    <citation type="submission" date="2021-11" db="EMBL/GenBank/DDBJ databases">
        <title>Whole genome of Geoglobus acetivorans.</title>
        <authorList>
            <person name="Liu D."/>
        </authorList>
    </citation>
    <scope>NUCLEOTIDE SEQUENCE [LARGE SCALE GENOMIC DNA]</scope>
    <source>
        <strain evidence="2 3">SBH6</strain>
    </source>
</reference>